<name>A0A9P8XR61_9PEZI</name>
<dbReference type="AlphaFoldDB" id="A0A9P8XR61"/>
<dbReference type="PANTHER" id="PTHR38116:SF1">
    <property type="entry name" value="BZIP DOMAIN-CONTAINING PROTEIN"/>
    <property type="match status" value="1"/>
</dbReference>
<dbReference type="GeneID" id="70178534"/>
<gene>
    <name evidence="1" type="ORF">B0I36DRAFT_217607</name>
</gene>
<feature type="non-terminal residue" evidence="1">
    <location>
        <position position="167"/>
    </location>
</feature>
<organism evidence="1 2">
    <name type="scientific">Microdochium trichocladiopsis</name>
    <dbReference type="NCBI Taxonomy" id="1682393"/>
    <lineage>
        <taxon>Eukaryota</taxon>
        <taxon>Fungi</taxon>
        <taxon>Dikarya</taxon>
        <taxon>Ascomycota</taxon>
        <taxon>Pezizomycotina</taxon>
        <taxon>Sordariomycetes</taxon>
        <taxon>Xylariomycetidae</taxon>
        <taxon>Xylariales</taxon>
        <taxon>Microdochiaceae</taxon>
        <taxon>Microdochium</taxon>
    </lineage>
</organism>
<feature type="non-terminal residue" evidence="1">
    <location>
        <position position="1"/>
    </location>
</feature>
<keyword evidence="2" id="KW-1185">Reference proteome</keyword>
<dbReference type="Proteomes" id="UP000756346">
    <property type="component" value="Unassembled WGS sequence"/>
</dbReference>
<evidence type="ECO:0000313" key="1">
    <source>
        <dbReference type="EMBL" id="KAH7012642.1"/>
    </source>
</evidence>
<proteinExistence type="predicted"/>
<reference evidence="1" key="1">
    <citation type="journal article" date="2021" name="Nat. Commun.">
        <title>Genetic determinants of endophytism in the Arabidopsis root mycobiome.</title>
        <authorList>
            <person name="Mesny F."/>
            <person name="Miyauchi S."/>
            <person name="Thiergart T."/>
            <person name="Pickel B."/>
            <person name="Atanasova L."/>
            <person name="Karlsson M."/>
            <person name="Huettel B."/>
            <person name="Barry K.W."/>
            <person name="Haridas S."/>
            <person name="Chen C."/>
            <person name="Bauer D."/>
            <person name="Andreopoulos W."/>
            <person name="Pangilinan J."/>
            <person name="LaButti K."/>
            <person name="Riley R."/>
            <person name="Lipzen A."/>
            <person name="Clum A."/>
            <person name="Drula E."/>
            <person name="Henrissat B."/>
            <person name="Kohler A."/>
            <person name="Grigoriev I.V."/>
            <person name="Martin F.M."/>
            <person name="Hacquard S."/>
        </authorList>
    </citation>
    <scope>NUCLEOTIDE SEQUENCE</scope>
    <source>
        <strain evidence="1">MPI-CAGE-CH-0230</strain>
    </source>
</reference>
<protein>
    <submittedName>
        <fullName evidence="1">Uncharacterized protein</fullName>
    </submittedName>
</protein>
<dbReference type="PANTHER" id="PTHR38116">
    <property type="entry name" value="CHROMOSOME 7, WHOLE GENOME SHOTGUN SEQUENCE"/>
    <property type="match status" value="1"/>
</dbReference>
<comment type="caution">
    <text evidence="1">The sequence shown here is derived from an EMBL/GenBank/DDBJ whole genome shotgun (WGS) entry which is preliminary data.</text>
</comment>
<dbReference type="EMBL" id="JAGTJQ010000014">
    <property type="protein sequence ID" value="KAH7012642.1"/>
    <property type="molecule type" value="Genomic_DNA"/>
</dbReference>
<dbReference type="RefSeq" id="XP_046004907.1">
    <property type="nucleotide sequence ID" value="XM_046148988.1"/>
</dbReference>
<evidence type="ECO:0000313" key="2">
    <source>
        <dbReference type="Proteomes" id="UP000756346"/>
    </source>
</evidence>
<dbReference type="OrthoDB" id="125347at2759"/>
<accession>A0A9P8XR61</accession>
<sequence length="167" mass="18577">LLFPMTVDHQIIILVQYNAVHAIITNMSIISTLGLLPSGCPQSLGSWSNDSDPPATPLYAPVRTTLPVAAASWLNIFAAIPVAQLRDNIIGLAHCIDVYDLAHDLGKGVYDGYDDPERRGLVVWGDRLWSTHGWEVSDGFMRKWGFLLKGCTELVLSTNRWREFRGE</sequence>